<dbReference type="InterPro" id="IPR001129">
    <property type="entry name" value="Membr-assoc_MAPEG"/>
</dbReference>
<dbReference type="EMBL" id="LOTN01000057">
    <property type="protein sequence ID" value="KUZ84440.1"/>
    <property type="molecule type" value="Genomic_DNA"/>
</dbReference>
<comment type="subcellular location">
    <subcellularLocation>
        <location evidence="1">Membrane</location>
    </subcellularLocation>
</comment>
<dbReference type="InterPro" id="IPR023352">
    <property type="entry name" value="MAPEG-like_dom_sf"/>
</dbReference>
<evidence type="ECO:0000256" key="4">
    <source>
        <dbReference type="ARBA" id="ARBA00023136"/>
    </source>
</evidence>
<name>A0A102KZQ7_9BURK</name>
<dbReference type="AlphaFoldDB" id="A0A102KZQ7"/>
<sequence>MNVIAVACTAVLGLLLFGLGLAVSVTRFRATTGSGCAEDPTNVLHKIVRAHGNTAEYVPFLAVLFLYFGAHQPSGAILSLIVAATVCRCLLVIGLLAWPTMSKPNPARFVGALGTYLCGAALCIGLFV</sequence>
<dbReference type="GO" id="GO:0016020">
    <property type="term" value="C:membrane"/>
    <property type="evidence" value="ECO:0007669"/>
    <property type="project" value="UniProtKB-SubCell"/>
</dbReference>
<evidence type="ECO:0000256" key="3">
    <source>
        <dbReference type="ARBA" id="ARBA00022989"/>
    </source>
</evidence>
<organism evidence="5 6">
    <name type="scientific">Burkholderia ubonensis</name>
    <dbReference type="NCBI Taxonomy" id="101571"/>
    <lineage>
        <taxon>Bacteria</taxon>
        <taxon>Pseudomonadati</taxon>
        <taxon>Pseudomonadota</taxon>
        <taxon>Betaproteobacteria</taxon>
        <taxon>Burkholderiales</taxon>
        <taxon>Burkholderiaceae</taxon>
        <taxon>Burkholderia</taxon>
        <taxon>Burkholderia cepacia complex</taxon>
    </lineage>
</organism>
<keyword evidence="2" id="KW-0812">Transmembrane</keyword>
<dbReference type="Proteomes" id="UP000065521">
    <property type="component" value="Unassembled WGS sequence"/>
</dbReference>
<dbReference type="Pfam" id="PF01124">
    <property type="entry name" value="MAPEG"/>
    <property type="match status" value="1"/>
</dbReference>
<keyword evidence="4" id="KW-0472">Membrane</keyword>
<keyword evidence="3" id="KW-1133">Transmembrane helix</keyword>
<comment type="caution">
    <text evidence="5">The sequence shown here is derived from an EMBL/GenBank/DDBJ whole genome shotgun (WGS) entry which is preliminary data.</text>
</comment>
<evidence type="ECO:0000256" key="2">
    <source>
        <dbReference type="ARBA" id="ARBA00022692"/>
    </source>
</evidence>
<reference evidence="5 6" key="1">
    <citation type="submission" date="2015-11" db="EMBL/GenBank/DDBJ databases">
        <title>Expanding the genomic diversity of Burkholderia species for the development of highly accurate diagnostics.</title>
        <authorList>
            <person name="Sahl J."/>
            <person name="Keim P."/>
            <person name="Wagner D."/>
        </authorList>
    </citation>
    <scope>NUCLEOTIDE SEQUENCE [LARGE SCALE GENOMIC DNA]</scope>
    <source>
        <strain evidence="5 6">RF32-BP4</strain>
    </source>
</reference>
<dbReference type="Gene3D" id="1.20.120.550">
    <property type="entry name" value="Membrane associated eicosanoid/glutathione metabolism-like domain"/>
    <property type="match status" value="1"/>
</dbReference>
<evidence type="ECO:0000256" key="1">
    <source>
        <dbReference type="ARBA" id="ARBA00004370"/>
    </source>
</evidence>
<evidence type="ECO:0000313" key="5">
    <source>
        <dbReference type="EMBL" id="KUZ84440.1"/>
    </source>
</evidence>
<evidence type="ECO:0000313" key="6">
    <source>
        <dbReference type="Proteomes" id="UP000065521"/>
    </source>
</evidence>
<dbReference type="RefSeq" id="WP_059636535.1">
    <property type="nucleotide sequence ID" value="NZ_CP013370.1"/>
</dbReference>
<protein>
    <submittedName>
        <fullName evidence="5">Uncharacterized protein</fullName>
    </submittedName>
</protein>
<gene>
    <name evidence="5" type="ORF">WI38_26435</name>
</gene>
<accession>A0A102KZQ7</accession>
<proteinExistence type="predicted"/>
<dbReference type="SUPFAM" id="SSF161084">
    <property type="entry name" value="MAPEG domain-like"/>
    <property type="match status" value="1"/>
</dbReference>